<feature type="region of interest" description="Disordered" evidence="1">
    <location>
        <begin position="554"/>
        <end position="641"/>
    </location>
</feature>
<organism evidence="2 3">
    <name type="scientific">Seminavis robusta</name>
    <dbReference type="NCBI Taxonomy" id="568900"/>
    <lineage>
        <taxon>Eukaryota</taxon>
        <taxon>Sar</taxon>
        <taxon>Stramenopiles</taxon>
        <taxon>Ochrophyta</taxon>
        <taxon>Bacillariophyta</taxon>
        <taxon>Bacillariophyceae</taxon>
        <taxon>Bacillariophycidae</taxon>
        <taxon>Naviculales</taxon>
        <taxon>Naviculaceae</taxon>
        <taxon>Seminavis</taxon>
    </lineage>
</organism>
<comment type="caution">
    <text evidence="2">The sequence shown here is derived from an EMBL/GenBank/DDBJ whole genome shotgun (WGS) entry which is preliminary data.</text>
</comment>
<dbReference type="EMBL" id="CAICTM010000071">
    <property type="protein sequence ID" value="CAB9499965.1"/>
    <property type="molecule type" value="Genomic_DNA"/>
</dbReference>
<feature type="compositionally biased region" description="Acidic residues" evidence="1">
    <location>
        <begin position="626"/>
        <end position="638"/>
    </location>
</feature>
<evidence type="ECO:0000313" key="2">
    <source>
        <dbReference type="EMBL" id="CAB9499965.1"/>
    </source>
</evidence>
<reference evidence="2" key="1">
    <citation type="submission" date="2020-06" db="EMBL/GenBank/DDBJ databases">
        <authorList>
            <consortium name="Plant Systems Biology data submission"/>
        </authorList>
    </citation>
    <scope>NUCLEOTIDE SEQUENCE</scope>
    <source>
        <strain evidence="2">D6</strain>
    </source>
</reference>
<proteinExistence type="predicted"/>
<evidence type="ECO:0000256" key="1">
    <source>
        <dbReference type="SAM" id="MobiDB-lite"/>
    </source>
</evidence>
<accession>A0A9N8DDT7</accession>
<name>A0A9N8DDT7_9STRA</name>
<gene>
    <name evidence="2" type="ORF">SEMRO_72_G040080.1</name>
</gene>
<dbReference type="Proteomes" id="UP001153069">
    <property type="component" value="Unassembled WGS sequence"/>
</dbReference>
<feature type="compositionally biased region" description="Polar residues" evidence="1">
    <location>
        <begin position="579"/>
        <end position="590"/>
    </location>
</feature>
<sequence>MPSENSQMVESWSPPRVEITVERLDGIVWSTPERPKNREELKKRVPFVTATVEFSGTCPDMKVFSASTYPHCTQPAVESYFASLAIDEDEQGGQRGNEVTKITSTTTQDVGGRKTTTTTTTITKIQAGTNKQVTDGNYPLVAKWYDDSSEEKLIDSVTYFTSPPTFEDAESKAGSLLTQGRKRNRPHLTLNLPSAGGQQRASFLSAMFAEPCKNTAVQGMKGKHYKDNLVPAKTHSTAASTLCSGSHNGESPVGEGKIRNKLTDAGSLLDKEDDEGDAELEKAIGTMVTRKDEAIVEPVVATKKSKEMVASVIAAEPSSAVVGQTDKSKAGVDSSFAPLSWMDCGTAAPEIIELRVRVMPEDYDEYDEMDPEKQHLVAAQDLEGVAHLVFLDQIVEEGTTVMDLPLKISDEAKAMTRSVSTIPMLGDQEFVTLGANAMLRVRVSILPPVRKFVASPRAGQPNLQRNLSLKTTEAQPQSWPFFSIPFSLSFSALERVFNMIQCHRGDSSGQAPRSEEETPQNRVPPGPFPHEFPAVVPADGKAQTVESFLPENALRKTAQRPAEPWTFFKPVPPTAAKNKGNSKIPHTQRQQGKRQRNSALQGQDKRFYTLRNRGRSSSSTSSDTSTVDEYEASEADSEEISRMFIRSLQ</sequence>
<feature type="compositionally biased region" description="Low complexity" evidence="1">
    <location>
        <begin position="616"/>
        <end position="625"/>
    </location>
</feature>
<keyword evidence="3" id="KW-1185">Reference proteome</keyword>
<feature type="region of interest" description="Disordered" evidence="1">
    <location>
        <begin position="504"/>
        <end position="535"/>
    </location>
</feature>
<evidence type="ECO:0000313" key="3">
    <source>
        <dbReference type="Proteomes" id="UP001153069"/>
    </source>
</evidence>
<protein>
    <submittedName>
        <fullName evidence="2">Uncharacterized protein</fullName>
    </submittedName>
</protein>
<dbReference type="AlphaFoldDB" id="A0A9N8DDT7"/>